<dbReference type="InterPro" id="IPR038336">
    <property type="entry name" value="NET_sf"/>
</dbReference>
<proteinExistence type="predicted"/>
<keyword evidence="10" id="KW-1185">Reference proteome</keyword>
<evidence type="ECO:0000256" key="1">
    <source>
        <dbReference type="ARBA" id="ARBA00022574"/>
    </source>
</evidence>
<dbReference type="InterPro" id="IPR036322">
    <property type="entry name" value="WD40_repeat_dom_sf"/>
</dbReference>
<feature type="region of interest" description="Disordered" evidence="6">
    <location>
        <begin position="1323"/>
        <end position="1392"/>
    </location>
</feature>
<feature type="compositionally biased region" description="Pro residues" evidence="6">
    <location>
        <begin position="705"/>
        <end position="716"/>
    </location>
</feature>
<feature type="compositionally biased region" description="Basic and acidic residues" evidence="6">
    <location>
        <begin position="1337"/>
        <end position="1359"/>
    </location>
</feature>
<keyword evidence="2" id="KW-0677">Repeat</keyword>
<evidence type="ECO:0000259" key="7">
    <source>
        <dbReference type="PROSITE" id="PS50014"/>
    </source>
</evidence>
<feature type="region of interest" description="Disordered" evidence="6">
    <location>
        <begin position="432"/>
        <end position="494"/>
    </location>
</feature>
<feature type="compositionally biased region" description="Basic and acidic residues" evidence="6">
    <location>
        <begin position="1369"/>
        <end position="1380"/>
    </location>
</feature>
<evidence type="ECO:0000256" key="6">
    <source>
        <dbReference type="SAM" id="MobiDB-lite"/>
    </source>
</evidence>
<feature type="compositionally biased region" description="Basic and acidic residues" evidence="6">
    <location>
        <begin position="467"/>
        <end position="479"/>
    </location>
</feature>
<dbReference type="InterPro" id="IPR020472">
    <property type="entry name" value="WD40_PAC1"/>
</dbReference>
<dbReference type="PROSITE" id="PS50014">
    <property type="entry name" value="BROMODOMAIN_2"/>
    <property type="match status" value="2"/>
</dbReference>
<protein>
    <submittedName>
        <fullName evidence="9">Uncharacterized protein</fullName>
    </submittedName>
</protein>
<feature type="compositionally biased region" description="Basic and acidic residues" evidence="6">
    <location>
        <begin position="777"/>
        <end position="790"/>
    </location>
</feature>
<feature type="compositionally biased region" description="Acidic residues" evidence="6">
    <location>
        <begin position="56"/>
        <end position="67"/>
    </location>
</feature>
<feature type="domain" description="Bromo" evidence="7">
    <location>
        <begin position="1064"/>
        <end position="1136"/>
    </location>
</feature>
<organism evidence="9 10">
    <name type="scientific">Sanghuangporus baumii</name>
    <name type="common">Phellinus baumii</name>
    <dbReference type="NCBI Taxonomy" id="108892"/>
    <lineage>
        <taxon>Eukaryota</taxon>
        <taxon>Fungi</taxon>
        <taxon>Dikarya</taxon>
        <taxon>Basidiomycota</taxon>
        <taxon>Agaricomycotina</taxon>
        <taxon>Agaricomycetes</taxon>
        <taxon>Hymenochaetales</taxon>
        <taxon>Hymenochaetaceae</taxon>
        <taxon>Sanghuangporus</taxon>
    </lineage>
</organism>
<dbReference type="PROSITE" id="PS51525">
    <property type="entry name" value="NET"/>
    <property type="match status" value="1"/>
</dbReference>
<feature type="region of interest" description="Disordered" evidence="6">
    <location>
        <begin position="751"/>
        <end position="846"/>
    </location>
</feature>
<sequence length="1392" mass="152495">MTILSLPSTQDTASVSPVAPGLSKEAGVKSEEKRESSRSESPEPGPPVALQSVDGQVDDEDEDEPEYDPNVLETVTDFPISHELPMKDHTKVVSALAIDPSGARFVSGSYDYDCKLWDFGGMSANPKPFKTWEPAGTYYVNDLKFSPDGTKFLVISGTIQPKLYDRDGEELATFIKGDMYIRDMKHTAGHVGEVLSCSWHPKESNTFITSSADSTIRIWDVDDKRKQKTVIVVKSKERGARTKVTACAYSHDAKYIAGACLDGALHMWKATSNYVRPDMTIEGAHTKGTETGSIVFSVDGKTILTRGSDDTVKLWDLRSFRKPLVTRSGITTLYPPTNAVFSPDEKFVVTGSGASSKGGKGKLIFLQRHDLEPVRELDMDSTPVKVFWHPKINQILVGQANGQVSCLYSPEHSLNGAKLLANKSAVKRPTVESMASAELQPQILTPHALPMFRDGEEGKSAKRKRDKERMDPRKSKRPELPVTGPGKGGRVGASATQHVVQNLFRDTTRDQDPREALLKYAEVAEKDPRWTAGAWLVFLPPVGTVADVVHIWKPVAVIFFDGLASHSGDCTQPGSRTSPNLYLQRQKGRKKRKSKEIRGQNGFQPSAPPSAVNGIHAHGLGINTNGVSHPVDNIDNGALSSAPDSPALLSPPTNAASPPVKIDLDYAQRESDVRHEPLSISVGKGDDTSIQPQLDSPADPASIPIAPPKGTPPPPVGQLLDDVRMAEQPTSATLGDSPIVNVDGRNGLNGVKGEEANGVNGVAGVDDMNIDSPVDSIPRHSDSRNAEHGDSSQPPPAKRARKLSDAEQASLAHSPAPPPPPSTASLSDGRSATPSPPEERKATLSQAQHRFCISTVRNLRKLKDAGPFLLPVDPVALNIPHYPNIIKHPMDFATIERKLASSNPAKPDPNPNNPRYLNADEFVADVRLMFQNAYTFNGSEHAVTAMGKRVEAIFDKQIKQLPPPADEAKPPAPKKAATPPPPPPPVKKPPVARRPSTSLPTIRRSETGETARPKREIHPPPPKDLPYVEQPKKMRSVRKSKLDDGTEEQLKYCGRILTDLHKKSLYTVASPFYEPVDPIKLGIPHYPRIVRKPMDLGTMRKKLENGEYPNAGKFKEDFALMIRNCMSFNPVGTPVHDAGVELQRVFEEKWAHLPPLRQPSEDEEEEEDEESDSERLRTIANIETQMESLRETLVALKSQVKPKKKEKKEKRPAKRTSPPAPSYSKSSAKPVKSAPKKRSSKKSTVPDDDVLSFDQKKELSETIQNLEGDKLEKVINIIHEGVPEIRDSSEEIELDIDQLPAHVLLKLYNYVIRPLKVPAVKRSRTGTGTGTGGLKRKSMDEDVEAEKIRRLEERMKMFDKNATVGGGVPKHENDSDHSSDDSSSDSSGSDSE</sequence>
<keyword evidence="1 5" id="KW-0853">WD repeat</keyword>
<dbReference type="Gene3D" id="1.20.1270.220">
    <property type="match status" value="1"/>
</dbReference>
<dbReference type="Gene3D" id="2.130.10.10">
    <property type="entry name" value="YVTN repeat-like/Quinoprotein amine dehydrogenase"/>
    <property type="match status" value="2"/>
</dbReference>
<feature type="compositionally biased region" description="Polar residues" evidence="6">
    <location>
        <begin position="1"/>
        <end position="15"/>
    </location>
</feature>
<dbReference type="SUPFAM" id="SSF47370">
    <property type="entry name" value="Bromodomain"/>
    <property type="match status" value="2"/>
</dbReference>
<comment type="caution">
    <text evidence="9">The sequence shown here is derived from an EMBL/GenBank/DDBJ whole genome shotgun (WGS) entry which is preliminary data.</text>
</comment>
<dbReference type="GO" id="GO:0035861">
    <property type="term" value="C:site of double-strand break"/>
    <property type="evidence" value="ECO:0007669"/>
    <property type="project" value="TreeGrafter"/>
</dbReference>
<feature type="compositionally biased region" description="Acidic residues" evidence="6">
    <location>
        <begin position="1161"/>
        <end position="1172"/>
    </location>
</feature>
<dbReference type="OrthoDB" id="10264376at2759"/>
<evidence type="ECO:0000259" key="8">
    <source>
        <dbReference type="PROSITE" id="PS51525"/>
    </source>
</evidence>
<dbReference type="Pfam" id="PF00400">
    <property type="entry name" value="WD40"/>
    <property type="match status" value="4"/>
</dbReference>
<dbReference type="EMBL" id="LNZH02000176">
    <property type="protein sequence ID" value="OCB88594.1"/>
    <property type="molecule type" value="Genomic_DNA"/>
</dbReference>
<gene>
    <name evidence="9" type="ORF">A7U60_g4297</name>
</gene>
<dbReference type="CDD" id="cd05500">
    <property type="entry name" value="Bromo_BDF1_2_I"/>
    <property type="match status" value="1"/>
</dbReference>
<feature type="compositionally biased region" description="Basic residues" evidence="6">
    <location>
        <begin position="586"/>
        <end position="595"/>
    </location>
</feature>
<evidence type="ECO:0000313" key="9">
    <source>
        <dbReference type="EMBL" id="OCB88594.1"/>
    </source>
</evidence>
<feature type="compositionally biased region" description="Low complexity" evidence="6">
    <location>
        <begin position="638"/>
        <end position="652"/>
    </location>
</feature>
<dbReference type="Proteomes" id="UP000757232">
    <property type="component" value="Unassembled WGS sequence"/>
</dbReference>
<dbReference type="Pfam" id="PF17035">
    <property type="entry name" value="BET"/>
    <property type="match status" value="1"/>
</dbReference>
<dbReference type="PROSITE" id="PS50082">
    <property type="entry name" value="WD_REPEATS_2"/>
    <property type="match status" value="3"/>
</dbReference>
<dbReference type="SMART" id="SM00320">
    <property type="entry name" value="WD40"/>
    <property type="match status" value="5"/>
</dbReference>
<keyword evidence="3 4" id="KW-0103">Bromodomain</keyword>
<feature type="region of interest" description="Disordered" evidence="6">
    <location>
        <begin position="961"/>
        <end position="1045"/>
    </location>
</feature>
<evidence type="ECO:0000313" key="10">
    <source>
        <dbReference type="Proteomes" id="UP000757232"/>
    </source>
</evidence>
<feature type="compositionally biased region" description="Low complexity" evidence="6">
    <location>
        <begin position="1222"/>
        <end position="1233"/>
    </location>
</feature>
<feature type="region of interest" description="Disordered" evidence="6">
    <location>
        <begin position="1153"/>
        <end position="1176"/>
    </location>
</feature>
<feature type="repeat" description="WD" evidence="5">
    <location>
        <begin position="293"/>
        <end position="319"/>
    </location>
</feature>
<feature type="region of interest" description="Disordered" evidence="6">
    <location>
        <begin position="568"/>
        <end position="618"/>
    </location>
</feature>
<dbReference type="GO" id="GO:0006325">
    <property type="term" value="P:chromatin organization"/>
    <property type="evidence" value="ECO:0007669"/>
    <property type="project" value="UniProtKB-ARBA"/>
</dbReference>
<evidence type="ECO:0000256" key="4">
    <source>
        <dbReference type="PROSITE-ProRule" id="PRU00035"/>
    </source>
</evidence>
<dbReference type="InterPro" id="IPR001680">
    <property type="entry name" value="WD40_rpt"/>
</dbReference>
<dbReference type="PANTHER" id="PTHR16017:SF0">
    <property type="entry name" value="WD REPEAT-CONTAINING PROTEIN 70"/>
    <property type="match status" value="1"/>
</dbReference>
<dbReference type="GO" id="GO:0005634">
    <property type="term" value="C:nucleus"/>
    <property type="evidence" value="ECO:0007669"/>
    <property type="project" value="TreeGrafter"/>
</dbReference>
<feature type="compositionally biased region" description="Basic and acidic residues" evidence="6">
    <location>
        <begin position="26"/>
        <end position="41"/>
    </location>
</feature>
<dbReference type="InterPro" id="IPR051858">
    <property type="entry name" value="WD_repeat_GAD-1"/>
</dbReference>
<feature type="repeat" description="WD" evidence="5">
    <location>
        <begin position="187"/>
        <end position="229"/>
    </location>
</feature>
<dbReference type="SUPFAM" id="SSF50978">
    <property type="entry name" value="WD40 repeat-like"/>
    <property type="match status" value="1"/>
</dbReference>
<feature type="compositionally biased region" description="Polar residues" evidence="6">
    <location>
        <begin position="568"/>
        <end position="583"/>
    </location>
</feature>
<dbReference type="Pfam" id="PF00439">
    <property type="entry name" value="Bromodomain"/>
    <property type="match status" value="2"/>
</dbReference>
<feature type="compositionally biased region" description="Basic and acidic residues" evidence="6">
    <location>
        <begin position="662"/>
        <end position="677"/>
    </location>
</feature>
<feature type="compositionally biased region" description="Basic residues" evidence="6">
    <location>
        <begin position="1200"/>
        <end position="1214"/>
    </location>
</feature>
<feature type="domain" description="NET" evidence="8">
    <location>
        <begin position="1241"/>
        <end position="1322"/>
    </location>
</feature>
<dbReference type="InterPro" id="IPR036427">
    <property type="entry name" value="Bromodomain-like_sf"/>
</dbReference>
<dbReference type="InterPro" id="IPR027353">
    <property type="entry name" value="NET_dom"/>
</dbReference>
<accession>A0A9Q5NCH8</accession>
<feature type="region of interest" description="Disordered" evidence="6">
    <location>
        <begin position="1"/>
        <end position="70"/>
    </location>
</feature>
<evidence type="ECO:0000256" key="5">
    <source>
        <dbReference type="PROSITE-ProRule" id="PRU00221"/>
    </source>
</evidence>
<dbReference type="InterPro" id="IPR001487">
    <property type="entry name" value="Bromodomain"/>
</dbReference>
<dbReference type="InterPro" id="IPR015943">
    <property type="entry name" value="WD40/YVTN_repeat-like_dom_sf"/>
</dbReference>
<feature type="domain" description="Bromo" evidence="7">
    <location>
        <begin position="860"/>
        <end position="944"/>
    </location>
</feature>
<dbReference type="PRINTS" id="PR00320">
    <property type="entry name" value="GPROTEINBRPT"/>
</dbReference>
<feature type="compositionally biased region" description="Pro residues" evidence="6">
    <location>
        <begin position="961"/>
        <end position="988"/>
    </location>
</feature>
<dbReference type="CDD" id="cd00200">
    <property type="entry name" value="WD40"/>
    <property type="match status" value="1"/>
</dbReference>
<name>A0A9Q5NCH8_SANBA</name>
<feature type="repeat" description="WD" evidence="5">
    <location>
        <begin position="86"/>
        <end position="118"/>
    </location>
</feature>
<dbReference type="PANTHER" id="PTHR16017">
    <property type="entry name" value="GASTRULATION DEFECTIVE PROTEIN 1-RELATED"/>
    <property type="match status" value="1"/>
</dbReference>
<dbReference type="PROSITE" id="PS50294">
    <property type="entry name" value="WD_REPEATS_REGION"/>
    <property type="match status" value="2"/>
</dbReference>
<evidence type="ECO:0000256" key="2">
    <source>
        <dbReference type="ARBA" id="ARBA00022737"/>
    </source>
</evidence>
<dbReference type="Gene3D" id="1.20.920.10">
    <property type="entry name" value="Bromodomain-like"/>
    <property type="match status" value="2"/>
</dbReference>
<feature type="compositionally biased region" description="Low complexity" evidence="6">
    <location>
        <begin position="695"/>
        <end position="704"/>
    </location>
</feature>
<feature type="region of interest" description="Disordered" evidence="6">
    <location>
        <begin position="1195"/>
        <end position="1255"/>
    </location>
</feature>
<reference evidence="9" key="1">
    <citation type="submission" date="2016-06" db="EMBL/GenBank/DDBJ databases">
        <title>Draft Genome sequence of the fungus Inonotus baumii.</title>
        <authorList>
            <person name="Zhu H."/>
            <person name="Lin W."/>
        </authorList>
    </citation>
    <scope>NUCLEOTIDE SEQUENCE</scope>
    <source>
        <strain evidence="9">821</strain>
    </source>
</reference>
<feature type="compositionally biased region" description="Basic and acidic residues" evidence="6">
    <location>
        <begin position="1003"/>
        <end position="1018"/>
    </location>
</feature>
<dbReference type="PRINTS" id="PR00503">
    <property type="entry name" value="BROMODOMAIN"/>
</dbReference>
<feature type="region of interest" description="Disordered" evidence="6">
    <location>
        <begin position="633"/>
        <end position="717"/>
    </location>
</feature>
<dbReference type="SMART" id="SM00297">
    <property type="entry name" value="BROMO"/>
    <property type="match status" value="2"/>
</dbReference>
<evidence type="ECO:0000256" key="3">
    <source>
        <dbReference type="ARBA" id="ARBA00023117"/>
    </source>
</evidence>